<evidence type="ECO:0008006" key="13">
    <source>
        <dbReference type="Google" id="ProtNLM"/>
    </source>
</evidence>
<gene>
    <name evidence="11" type="ORF">RDB_LOCUS13632</name>
</gene>
<dbReference type="InterPro" id="IPR012334">
    <property type="entry name" value="Pectin_lyas_fold"/>
</dbReference>
<dbReference type="InterPro" id="IPR011050">
    <property type="entry name" value="Pectin_lyase_fold/virulence"/>
</dbReference>
<protein>
    <recommendedName>
        <fullName evidence="13">Alpha-L-rhamnosidase rgxB</fullName>
    </recommendedName>
</protein>
<dbReference type="OrthoDB" id="9971853at2759"/>
<dbReference type="PANTHER" id="PTHR31736">
    <property type="match status" value="1"/>
</dbReference>
<dbReference type="Proteomes" id="UP000663846">
    <property type="component" value="Unassembled WGS sequence"/>
</dbReference>
<evidence type="ECO:0000256" key="1">
    <source>
        <dbReference type="ARBA" id="ARBA00004613"/>
    </source>
</evidence>
<dbReference type="EMBL" id="CAJMWS010000071">
    <property type="protein sequence ID" value="CAE6354521.1"/>
    <property type="molecule type" value="Genomic_DNA"/>
</dbReference>
<dbReference type="GO" id="GO:0004650">
    <property type="term" value="F:polygalacturonase activity"/>
    <property type="evidence" value="ECO:0007669"/>
    <property type="project" value="InterPro"/>
</dbReference>
<name>A0A8H2ZVJ5_9AGAM</name>
<reference evidence="11" key="1">
    <citation type="submission" date="2021-01" db="EMBL/GenBank/DDBJ databases">
        <authorList>
            <person name="Kaushik A."/>
        </authorList>
    </citation>
    <scope>NUCLEOTIDE SEQUENCE</scope>
    <source>
        <strain evidence="11">AG1-1C</strain>
    </source>
</reference>
<organism evidence="11 12">
    <name type="scientific">Rhizoctonia solani</name>
    <dbReference type="NCBI Taxonomy" id="456999"/>
    <lineage>
        <taxon>Eukaryota</taxon>
        <taxon>Fungi</taxon>
        <taxon>Dikarya</taxon>
        <taxon>Basidiomycota</taxon>
        <taxon>Agaricomycotina</taxon>
        <taxon>Agaricomycetes</taxon>
        <taxon>Cantharellales</taxon>
        <taxon>Ceratobasidiaceae</taxon>
        <taxon>Rhizoctonia</taxon>
    </lineage>
</organism>
<dbReference type="PANTHER" id="PTHR31736:SF8">
    <property type="entry name" value="PUTATIVE (AFU_ORTHOLOGUE AFUA_7G06410)-RELATED"/>
    <property type="match status" value="1"/>
</dbReference>
<comment type="subcellular location">
    <subcellularLocation>
        <location evidence="1">Secreted</location>
    </subcellularLocation>
</comment>
<dbReference type="AlphaFoldDB" id="A0A8H2ZVJ5"/>
<keyword evidence="5 9" id="KW-0378">Hydrolase</keyword>
<dbReference type="InterPro" id="IPR000743">
    <property type="entry name" value="Glyco_hydro_28"/>
</dbReference>
<dbReference type="SUPFAM" id="SSF51126">
    <property type="entry name" value="Pectin lyase-like"/>
    <property type="match status" value="2"/>
</dbReference>
<evidence type="ECO:0000313" key="12">
    <source>
        <dbReference type="Proteomes" id="UP000663846"/>
    </source>
</evidence>
<proteinExistence type="inferred from homology"/>
<keyword evidence="7 9" id="KW-0326">Glycosidase</keyword>
<comment type="caution">
    <text evidence="11">The sequence shown here is derived from an EMBL/GenBank/DDBJ whole genome shotgun (WGS) entry which is preliminary data.</text>
</comment>
<dbReference type="Pfam" id="PF00295">
    <property type="entry name" value="Glyco_hydro_28"/>
    <property type="match status" value="2"/>
</dbReference>
<evidence type="ECO:0000256" key="10">
    <source>
        <dbReference type="SAM" id="SignalP"/>
    </source>
</evidence>
<accession>A0A8H2ZVJ5</accession>
<dbReference type="GO" id="GO:0071555">
    <property type="term" value="P:cell wall organization"/>
    <property type="evidence" value="ECO:0007669"/>
    <property type="project" value="UniProtKB-KW"/>
</dbReference>
<evidence type="ECO:0000256" key="2">
    <source>
        <dbReference type="ARBA" id="ARBA00008834"/>
    </source>
</evidence>
<evidence type="ECO:0000256" key="8">
    <source>
        <dbReference type="ARBA" id="ARBA00023316"/>
    </source>
</evidence>
<keyword evidence="6" id="KW-0325">Glycoprotein</keyword>
<keyword evidence="8" id="KW-0961">Cell wall biogenesis/degradation</keyword>
<evidence type="ECO:0000256" key="4">
    <source>
        <dbReference type="ARBA" id="ARBA00022729"/>
    </source>
</evidence>
<evidence type="ECO:0000313" key="11">
    <source>
        <dbReference type="EMBL" id="CAE6354521.1"/>
    </source>
</evidence>
<evidence type="ECO:0000256" key="6">
    <source>
        <dbReference type="ARBA" id="ARBA00023180"/>
    </source>
</evidence>
<evidence type="ECO:0000256" key="5">
    <source>
        <dbReference type="ARBA" id="ARBA00022801"/>
    </source>
</evidence>
<evidence type="ECO:0000256" key="3">
    <source>
        <dbReference type="ARBA" id="ARBA00022525"/>
    </source>
</evidence>
<dbReference type="Gene3D" id="2.160.20.10">
    <property type="entry name" value="Single-stranded right-handed beta-helix, Pectin lyase-like"/>
    <property type="match status" value="2"/>
</dbReference>
<dbReference type="GO" id="GO:0005975">
    <property type="term" value="P:carbohydrate metabolic process"/>
    <property type="evidence" value="ECO:0007669"/>
    <property type="project" value="InterPro"/>
</dbReference>
<evidence type="ECO:0000256" key="7">
    <source>
        <dbReference type="ARBA" id="ARBA00023295"/>
    </source>
</evidence>
<feature type="signal peptide" evidence="10">
    <location>
        <begin position="1"/>
        <end position="21"/>
    </location>
</feature>
<feature type="chain" id="PRO_5034962702" description="Alpha-L-rhamnosidase rgxB" evidence="10">
    <location>
        <begin position="22"/>
        <end position="800"/>
    </location>
</feature>
<sequence>MAAARLWNIILVAWFIALSKAGTMVKKDSQCMLTPGGEGIDDSQAIIDAFDQCGQNGHVVFQNATYYIERVLNTTGLVNCTVDIQGTLLWSTDIQYWLKNSLPLGYQNQSSAWFLGGTGLQVRGFGYGTFDGNGQAWYDYSAGISNLKGRPHALTIWNTKNSTFQGIRFVQSQMWVMTVADSEDVLLEDIYVSIKSNSSAGTRNTDGANTLNSNRITFRNWEVNNGDDSIVNNGDDSIAIKANSTNIVMENMVLQGGNGVAIGSIGQYNGVYEYIENIVARNISCIRTAYASYIKTWTGVQQGYPPNGGGGGTGVVKNLVFTDFSLSRIRSMPIQITQCTSFQGDTGGCDTSTLRVSNVTWGPMTGTTNYDVLAQLQCSGAASCNELRFDTMGGIKGNSTSLKVNSKAGRMTRTGSTCLVAPGGEGVDDSQAILDAFGQCGHNGHIEFQNATYHIERVMNTTDLFNCTVDIKGTLLWGTDIKYWLNNSLPIGYQNQSSAWFLGGTNLRVRGFGYGTVDGNGQIWYDYTKGVSNLAGKPHSLTIWKTKNSIFEGLRFVQSQMWTMTIAHSEDVLLENIFVSSHSSNGNPARNTDGADTLASNRITFRGWEIDNGDDSIALKANSTNILMENMVLRRGLGIAMGSIGQYNGIYEYIENVLARNITCIGTRYAGYIKTWTGIQQNYPPNGGGGGTGVVRNVTWKDFHLIDVYQQPVQLTQCTSFSGATGGCDTSTLQISDVTWGPMTGNITYNILARIQCSGAAPCQNVRFDGMDGIKVNGTGARIKCSNVATPIGFNCTEGL</sequence>
<keyword evidence="4 10" id="KW-0732">Signal</keyword>
<keyword evidence="3" id="KW-0964">Secreted</keyword>
<evidence type="ECO:0000256" key="9">
    <source>
        <dbReference type="RuleBase" id="RU361169"/>
    </source>
</evidence>
<comment type="similarity">
    <text evidence="2 9">Belongs to the glycosyl hydrolase 28 family.</text>
</comment>
<dbReference type="GO" id="GO:0005576">
    <property type="term" value="C:extracellular region"/>
    <property type="evidence" value="ECO:0007669"/>
    <property type="project" value="UniProtKB-SubCell"/>
</dbReference>